<keyword evidence="1" id="KW-0812">Transmembrane</keyword>
<comment type="caution">
    <text evidence="3">The sequence shown here is derived from an EMBL/GenBank/DDBJ whole genome shotgun (WGS) entry which is preliminary data.</text>
</comment>
<feature type="non-terminal residue" evidence="3">
    <location>
        <position position="869"/>
    </location>
</feature>
<dbReference type="PANTHER" id="PTHR37471:SF1">
    <property type="entry name" value="AB HYDROLASE-1 DOMAIN-CONTAINING PROTEIN"/>
    <property type="match status" value="1"/>
</dbReference>
<feature type="domain" description="AB hydrolase-1" evidence="2">
    <location>
        <begin position="324"/>
        <end position="426"/>
    </location>
</feature>
<dbReference type="AlphaFoldDB" id="A0A7J6SX09"/>
<dbReference type="EMBL" id="JABANM010011600">
    <property type="protein sequence ID" value="KAF4737428.1"/>
    <property type="molecule type" value="Genomic_DNA"/>
</dbReference>
<reference evidence="3 4" key="1">
    <citation type="submission" date="2020-04" db="EMBL/GenBank/DDBJ databases">
        <title>Perkinsus olseni comparative genomics.</title>
        <authorList>
            <person name="Bogema D.R."/>
        </authorList>
    </citation>
    <scope>NUCLEOTIDE SEQUENCE [LARGE SCALE GENOMIC DNA]</scope>
    <source>
        <strain evidence="3">ATCC PRA-205</strain>
    </source>
</reference>
<keyword evidence="1" id="KW-0472">Membrane</keyword>
<keyword evidence="1" id="KW-1133">Transmembrane helix</keyword>
<sequence length="869" mass="99904">MLKPRRPLRVYGRHFLRFWLTLEIYFYFIYLWKYRQLNRKAHLPPLCEGPSRCPTRMERLKRCLRGLHEIHVHTAVNPTHSASEPMLERCTSQSQQLIGSKNSHPNLNKEAQSLLDVCNWSPSSRRRGRLGSVGSKTDFTCEQLVREWEQTHNKGVGILRQPSSGLFAAEGSTVDDDMWAVRVRALLRAEISSWYFGAPVDSLQRGNLEEWVAEYFFEYRQADELSTAEKQELRVLVDYLAEWAHISGDLRDGTNEDVKCMRIMNDPIPAAYRPFICYGVTHFVLPIITDIVLDKLVGFTKYRSGTMEYWYSRAPEGENPRLQPIVFCHGLGVGLLPYIPFVKGITQSFPDRDIFCIEVPHVAMRPYPNLPSAREMSVVVADMLTAWGYSQAHMIGHSFGTFVVRWMLAHEPSRIASLSLVDPVCFLLVKNDLLLNTQRKAHEDPIGILATYLVFRELYTAHTLTRNLFWEQNNVWPEELRGVPTHVSLCGRDFIIPAHSVRRLLEAEAAARLEITRDGQLNKFRRQQQPLKSRMSGRESLFQPLTVDWNDEGIHGEALNNGREVKSAVLLALGVLLTRRFGQTLRDRSFQGLLTKWLLVMPVRMVLPVVVVYTVAKWKLKVESGSIRGTTDALRLIARHALRAYVTFEIYFYFAYLWKYWKLNRVNVHLVPRDLDITREKRMAKLKRSLRGLRQIHIHATVNSDHVDACDDEATREMLHSVDCIEDRGVHGLNRSAQNLLNEGARRCGSRFTSSENLVRLWESDQTRKRKYGRLLRLPTTSDVSPPPSGRRNSASLMVRVQSWISTLSDSGLEDAADNTESSEARAVRVRALQRAEISSWFNGAPVEALKRGNVRVWIAEYFFEGYEV</sequence>
<dbReference type="InterPro" id="IPR000073">
    <property type="entry name" value="AB_hydrolase_1"/>
</dbReference>
<feature type="transmembrane region" description="Helical" evidence="1">
    <location>
        <begin position="15"/>
        <end position="32"/>
    </location>
</feature>
<name>A0A7J6SX09_PEROL</name>
<evidence type="ECO:0000313" key="4">
    <source>
        <dbReference type="Proteomes" id="UP000574390"/>
    </source>
</evidence>
<dbReference type="Gene3D" id="3.40.50.1820">
    <property type="entry name" value="alpha/beta hydrolase"/>
    <property type="match status" value="1"/>
</dbReference>
<organism evidence="3 4">
    <name type="scientific">Perkinsus olseni</name>
    <name type="common">Perkinsus atlanticus</name>
    <dbReference type="NCBI Taxonomy" id="32597"/>
    <lineage>
        <taxon>Eukaryota</taxon>
        <taxon>Sar</taxon>
        <taxon>Alveolata</taxon>
        <taxon>Perkinsozoa</taxon>
        <taxon>Perkinsea</taxon>
        <taxon>Perkinsida</taxon>
        <taxon>Perkinsidae</taxon>
        <taxon>Perkinsus</taxon>
    </lineage>
</organism>
<dbReference type="SUPFAM" id="SSF53474">
    <property type="entry name" value="alpha/beta-Hydrolases"/>
    <property type="match status" value="1"/>
</dbReference>
<accession>A0A7J6SX09</accession>
<protein>
    <recommendedName>
        <fullName evidence="2">AB hydrolase-1 domain-containing protein</fullName>
    </recommendedName>
</protein>
<dbReference type="InterPro" id="IPR029058">
    <property type="entry name" value="AB_hydrolase_fold"/>
</dbReference>
<dbReference type="Pfam" id="PF00561">
    <property type="entry name" value="Abhydrolase_1"/>
    <property type="match status" value="1"/>
</dbReference>
<gene>
    <name evidence="3" type="ORF">FOZ62_012500</name>
</gene>
<proteinExistence type="predicted"/>
<dbReference type="PANTHER" id="PTHR37471">
    <property type="entry name" value="UNNAMED PRODUCT"/>
    <property type="match status" value="1"/>
</dbReference>
<dbReference type="Proteomes" id="UP000574390">
    <property type="component" value="Unassembled WGS sequence"/>
</dbReference>
<evidence type="ECO:0000313" key="3">
    <source>
        <dbReference type="EMBL" id="KAF4737428.1"/>
    </source>
</evidence>
<evidence type="ECO:0000256" key="1">
    <source>
        <dbReference type="SAM" id="Phobius"/>
    </source>
</evidence>
<evidence type="ECO:0000259" key="2">
    <source>
        <dbReference type="Pfam" id="PF00561"/>
    </source>
</evidence>